<dbReference type="EMBL" id="CH964232">
    <property type="protein sequence ID" value="KRF99300.1"/>
    <property type="molecule type" value="Genomic_DNA"/>
</dbReference>
<dbReference type="PANTHER" id="PTHR20898:SF0">
    <property type="entry name" value="DAEDALUS ON 3-RELATED"/>
    <property type="match status" value="1"/>
</dbReference>
<keyword evidence="1" id="KW-1133">Transmembrane helix</keyword>
<evidence type="ECO:0000313" key="3">
    <source>
        <dbReference type="Proteomes" id="UP000007798"/>
    </source>
</evidence>
<proteinExistence type="predicted"/>
<dbReference type="OrthoDB" id="7727171at2759"/>
<organism evidence="2 3">
    <name type="scientific">Drosophila willistoni</name>
    <name type="common">Fruit fly</name>
    <dbReference type="NCBI Taxonomy" id="7260"/>
    <lineage>
        <taxon>Eukaryota</taxon>
        <taxon>Metazoa</taxon>
        <taxon>Ecdysozoa</taxon>
        <taxon>Arthropoda</taxon>
        <taxon>Hexapoda</taxon>
        <taxon>Insecta</taxon>
        <taxon>Pterygota</taxon>
        <taxon>Neoptera</taxon>
        <taxon>Endopterygota</taxon>
        <taxon>Diptera</taxon>
        <taxon>Brachycera</taxon>
        <taxon>Muscomorpha</taxon>
        <taxon>Ephydroidea</taxon>
        <taxon>Drosophilidae</taxon>
        <taxon>Drosophila</taxon>
        <taxon>Sophophora</taxon>
    </lineage>
</organism>
<accession>A0A0Q9WTS0</accession>
<sequence>MQSNQIVIGLLTIYIVYSAIELNGKIDVCRFLRKPYNPYVIIVYNMFKEFTNFNKTCPLVGHHIIKGFYLRPELMPLPLPTAEYMLSLRWSFDNKLQFDTNVSASFEENLI</sequence>
<feature type="transmembrane region" description="Helical" evidence="1">
    <location>
        <begin position="6"/>
        <end position="24"/>
    </location>
</feature>
<protein>
    <submittedName>
        <fullName evidence="2">Uncharacterized protein</fullName>
    </submittedName>
</protein>
<keyword evidence="1" id="KW-0472">Membrane</keyword>
<gene>
    <name evidence="2" type="primary">Dwil\GK26807</name>
    <name evidence="2" type="ORF">Dwil_GK26807</name>
</gene>
<dbReference type="Proteomes" id="UP000007798">
    <property type="component" value="Unassembled WGS sequence"/>
</dbReference>
<evidence type="ECO:0000313" key="2">
    <source>
        <dbReference type="EMBL" id="KRF99300.1"/>
    </source>
</evidence>
<evidence type="ECO:0000256" key="1">
    <source>
        <dbReference type="SAM" id="Phobius"/>
    </source>
</evidence>
<dbReference type="InParanoid" id="A0A0Q9WTS0"/>
<dbReference type="Pfam" id="PF06477">
    <property type="entry name" value="DUF1091"/>
    <property type="match status" value="1"/>
</dbReference>
<name>A0A0Q9WTS0_DROWI</name>
<reference evidence="2 3" key="1">
    <citation type="journal article" date="2007" name="Nature">
        <title>Evolution of genes and genomes on the Drosophila phylogeny.</title>
        <authorList>
            <consortium name="Drosophila 12 Genomes Consortium"/>
            <person name="Clark A.G."/>
            <person name="Eisen M.B."/>
            <person name="Smith D.R."/>
            <person name="Bergman C.M."/>
            <person name="Oliver B."/>
            <person name="Markow T.A."/>
            <person name="Kaufman T.C."/>
            <person name="Kellis M."/>
            <person name="Gelbart W."/>
            <person name="Iyer V.N."/>
            <person name="Pollard D.A."/>
            <person name="Sackton T.B."/>
            <person name="Larracuente A.M."/>
            <person name="Singh N.D."/>
            <person name="Abad J.P."/>
            <person name="Abt D.N."/>
            <person name="Adryan B."/>
            <person name="Aguade M."/>
            <person name="Akashi H."/>
            <person name="Anderson W.W."/>
            <person name="Aquadro C.F."/>
            <person name="Ardell D.H."/>
            <person name="Arguello R."/>
            <person name="Artieri C.G."/>
            <person name="Barbash D.A."/>
            <person name="Barker D."/>
            <person name="Barsanti P."/>
            <person name="Batterham P."/>
            <person name="Batzoglou S."/>
            <person name="Begun D."/>
            <person name="Bhutkar A."/>
            <person name="Blanco E."/>
            <person name="Bosak S.A."/>
            <person name="Bradley R.K."/>
            <person name="Brand A.D."/>
            <person name="Brent M.R."/>
            <person name="Brooks A.N."/>
            <person name="Brown R.H."/>
            <person name="Butlin R.K."/>
            <person name="Caggese C."/>
            <person name="Calvi B.R."/>
            <person name="Bernardo de Carvalho A."/>
            <person name="Caspi A."/>
            <person name="Castrezana S."/>
            <person name="Celniker S.E."/>
            <person name="Chang J.L."/>
            <person name="Chapple C."/>
            <person name="Chatterji S."/>
            <person name="Chinwalla A."/>
            <person name="Civetta A."/>
            <person name="Clifton S.W."/>
            <person name="Comeron J.M."/>
            <person name="Costello J.C."/>
            <person name="Coyne J.A."/>
            <person name="Daub J."/>
            <person name="David R.G."/>
            <person name="Delcher A.L."/>
            <person name="Delehaunty K."/>
            <person name="Do C.B."/>
            <person name="Ebling H."/>
            <person name="Edwards K."/>
            <person name="Eickbush T."/>
            <person name="Evans J.D."/>
            <person name="Filipski A."/>
            <person name="Findeiss S."/>
            <person name="Freyhult E."/>
            <person name="Fulton L."/>
            <person name="Fulton R."/>
            <person name="Garcia A.C."/>
            <person name="Gardiner A."/>
            <person name="Garfield D.A."/>
            <person name="Garvin B.E."/>
            <person name="Gibson G."/>
            <person name="Gilbert D."/>
            <person name="Gnerre S."/>
            <person name="Godfrey J."/>
            <person name="Good R."/>
            <person name="Gotea V."/>
            <person name="Gravely B."/>
            <person name="Greenberg A.J."/>
            <person name="Griffiths-Jones S."/>
            <person name="Gross S."/>
            <person name="Guigo R."/>
            <person name="Gustafson E.A."/>
            <person name="Haerty W."/>
            <person name="Hahn M.W."/>
            <person name="Halligan D.L."/>
            <person name="Halpern A.L."/>
            <person name="Halter G.M."/>
            <person name="Han M.V."/>
            <person name="Heger A."/>
            <person name="Hillier L."/>
            <person name="Hinrichs A.S."/>
            <person name="Holmes I."/>
            <person name="Hoskins R.A."/>
            <person name="Hubisz M.J."/>
            <person name="Hultmark D."/>
            <person name="Huntley M.A."/>
            <person name="Jaffe D.B."/>
            <person name="Jagadeeshan S."/>
            <person name="Jeck W.R."/>
            <person name="Johnson J."/>
            <person name="Jones C.D."/>
            <person name="Jordan W.C."/>
            <person name="Karpen G.H."/>
            <person name="Kataoka E."/>
            <person name="Keightley P.D."/>
            <person name="Kheradpour P."/>
            <person name="Kirkness E.F."/>
            <person name="Koerich L.B."/>
            <person name="Kristiansen K."/>
            <person name="Kudrna D."/>
            <person name="Kulathinal R.J."/>
            <person name="Kumar S."/>
            <person name="Kwok R."/>
            <person name="Lander E."/>
            <person name="Langley C.H."/>
            <person name="Lapoint R."/>
            <person name="Lazzaro B.P."/>
            <person name="Lee S.J."/>
            <person name="Levesque L."/>
            <person name="Li R."/>
            <person name="Lin C.F."/>
            <person name="Lin M.F."/>
            <person name="Lindblad-Toh K."/>
            <person name="Llopart A."/>
            <person name="Long M."/>
            <person name="Low L."/>
            <person name="Lozovsky E."/>
            <person name="Lu J."/>
            <person name="Luo M."/>
            <person name="Machado C.A."/>
            <person name="Makalowski W."/>
            <person name="Marzo M."/>
            <person name="Matsuda M."/>
            <person name="Matzkin L."/>
            <person name="McAllister B."/>
            <person name="McBride C.S."/>
            <person name="McKernan B."/>
            <person name="McKernan K."/>
            <person name="Mendez-Lago M."/>
            <person name="Minx P."/>
            <person name="Mollenhauer M.U."/>
            <person name="Montooth K."/>
            <person name="Mount S.M."/>
            <person name="Mu X."/>
            <person name="Myers E."/>
            <person name="Negre B."/>
            <person name="Newfeld S."/>
            <person name="Nielsen R."/>
            <person name="Noor M.A."/>
            <person name="O'Grady P."/>
            <person name="Pachter L."/>
            <person name="Papaceit M."/>
            <person name="Parisi M.J."/>
            <person name="Parisi M."/>
            <person name="Parts L."/>
            <person name="Pedersen J.S."/>
            <person name="Pesole G."/>
            <person name="Phillippy A.M."/>
            <person name="Ponting C.P."/>
            <person name="Pop M."/>
            <person name="Porcelli D."/>
            <person name="Powell J.R."/>
            <person name="Prohaska S."/>
            <person name="Pruitt K."/>
            <person name="Puig M."/>
            <person name="Quesneville H."/>
            <person name="Ram K.R."/>
            <person name="Rand D."/>
            <person name="Rasmussen M.D."/>
            <person name="Reed L.K."/>
            <person name="Reenan R."/>
            <person name="Reily A."/>
            <person name="Remington K.A."/>
            <person name="Rieger T.T."/>
            <person name="Ritchie M.G."/>
            <person name="Robin C."/>
            <person name="Rogers Y.H."/>
            <person name="Rohde C."/>
            <person name="Rozas J."/>
            <person name="Rubenfield M.J."/>
            <person name="Ruiz A."/>
            <person name="Russo S."/>
            <person name="Salzberg S.L."/>
            <person name="Sanchez-Gracia A."/>
            <person name="Saranga D.J."/>
            <person name="Sato H."/>
            <person name="Schaeffer S.W."/>
            <person name="Schatz M.C."/>
            <person name="Schlenke T."/>
            <person name="Schwartz R."/>
            <person name="Segarra C."/>
            <person name="Singh R.S."/>
            <person name="Sirot L."/>
            <person name="Sirota M."/>
            <person name="Sisneros N.B."/>
            <person name="Smith C.D."/>
            <person name="Smith T.F."/>
            <person name="Spieth J."/>
            <person name="Stage D.E."/>
            <person name="Stark A."/>
            <person name="Stephan W."/>
            <person name="Strausberg R.L."/>
            <person name="Strempel S."/>
            <person name="Sturgill D."/>
            <person name="Sutton G."/>
            <person name="Sutton G.G."/>
            <person name="Tao W."/>
            <person name="Teichmann S."/>
            <person name="Tobari Y.N."/>
            <person name="Tomimura Y."/>
            <person name="Tsolas J.M."/>
            <person name="Valente V.L."/>
            <person name="Venter E."/>
            <person name="Venter J.C."/>
            <person name="Vicario S."/>
            <person name="Vieira F.G."/>
            <person name="Vilella A.J."/>
            <person name="Villasante A."/>
            <person name="Walenz B."/>
            <person name="Wang J."/>
            <person name="Wasserman M."/>
            <person name="Watts T."/>
            <person name="Wilson D."/>
            <person name="Wilson R.K."/>
            <person name="Wing R.A."/>
            <person name="Wolfner M.F."/>
            <person name="Wong A."/>
            <person name="Wong G.K."/>
            <person name="Wu C.I."/>
            <person name="Wu G."/>
            <person name="Yamamoto D."/>
            <person name="Yang H.P."/>
            <person name="Yang S.P."/>
            <person name="Yorke J.A."/>
            <person name="Yoshida K."/>
            <person name="Zdobnov E."/>
            <person name="Zhang P."/>
            <person name="Zhang Y."/>
            <person name="Zimin A.V."/>
            <person name="Baldwin J."/>
            <person name="Abdouelleil A."/>
            <person name="Abdulkadir J."/>
            <person name="Abebe A."/>
            <person name="Abera B."/>
            <person name="Abreu J."/>
            <person name="Acer S.C."/>
            <person name="Aftuck L."/>
            <person name="Alexander A."/>
            <person name="An P."/>
            <person name="Anderson E."/>
            <person name="Anderson S."/>
            <person name="Arachi H."/>
            <person name="Azer M."/>
            <person name="Bachantsang P."/>
            <person name="Barry A."/>
            <person name="Bayul T."/>
            <person name="Berlin A."/>
            <person name="Bessette D."/>
            <person name="Bloom T."/>
            <person name="Blye J."/>
            <person name="Boguslavskiy L."/>
            <person name="Bonnet C."/>
            <person name="Boukhgalter B."/>
            <person name="Bourzgui I."/>
            <person name="Brown A."/>
            <person name="Cahill P."/>
            <person name="Channer S."/>
            <person name="Cheshatsang Y."/>
            <person name="Chuda L."/>
            <person name="Citroen M."/>
            <person name="Collymore A."/>
            <person name="Cooke P."/>
            <person name="Costello M."/>
            <person name="D'Aco K."/>
            <person name="Daza R."/>
            <person name="De Haan G."/>
            <person name="DeGray S."/>
            <person name="DeMaso C."/>
            <person name="Dhargay N."/>
            <person name="Dooley K."/>
            <person name="Dooley E."/>
            <person name="Doricent M."/>
            <person name="Dorje P."/>
            <person name="Dorjee K."/>
            <person name="Dupes A."/>
            <person name="Elong R."/>
            <person name="Falk J."/>
            <person name="Farina A."/>
            <person name="Faro S."/>
            <person name="Ferguson D."/>
            <person name="Fisher S."/>
            <person name="Foley C.D."/>
            <person name="Franke A."/>
            <person name="Friedrich D."/>
            <person name="Gadbois L."/>
            <person name="Gearin G."/>
            <person name="Gearin C.R."/>
            <person name="Giannoukos G."/>
            <person name="Goode T."/>
            <person name="Graham J."/>
            <person name="Grandbois E."/>
            <person name="Grewal S."/>
            <person name="Gyaltsen K."/>
            <person name="Hafez N."/>
            <person name="Hagos B."/>
            <person name="Hall J."/>
            <person name="Henson C."/>
            <person name="Hollinger A."/>
            <person name="Honan T."/>
            <person name="Huard M.D."/>
            <person name="Hughes L."/>
            <person name="Hurhula B."/>
            <person name="Husby M.E."/>
            <person name="Kamat A."/>
            <person name="Kanga B."/>
            <person name="Kashin S."/>
            <person name="Khazanovich D."/>
            <person name="Kisner P."/>
            <person name="Lance K."/>
            <person name="Lara M."/>
            <person name="Lee W."/>
            <person name="Lennon N."/>
            <person name="Letendre F."/>
            <person name="LeVine R."/>
            <person name="Lipovsky A."/>
            <person name="Liu X."/>
            <person name="Liu J."/>
            <person name="Liu S."/>
            <person name="Lokyitsang T."/>
            <person name="Lokyitsang Y."/>
            <person name="Lubonja R."/>
            <person name="Lui A."/>
            <person name="MacDonald P."/>
            <person name="Magnisalis V."/>
            <person name="Maru K."/>
            <person name="Matthews C."/>
            <person name="McCusker W."/>
            <person name="McDonough S."/>
            <person name="Mehta T."/>
            <person name="Meldrim J."/>
            <person name="Meneus L."/>
            <person name="Mihai O."/>
            <person name="Mihalev A."/>
            <person name="Mihova T."/>
            <person name="Mittelman R."/>
            <person name="Mlenga V."/>
            <person name="Montmayeur A."/>
            <person name="Mulrain L."/>
            <person name="Navidi A."/>
            <person name="Naylor J."/>
            <person name="Negash T."/>
            <person name="Nguyen T."/>
            <person name="Nguyen N."/>
            <person name="Nicol R."/>
            <person name="Norbu C."/>
            <person name="Norbu N."/>
            <person name="Novod N."/>
            <person name="O'Neill B."/>
            <person name="Osman S."/>
            <person name="Markiewicz E."/>
            <person name="Oyono O.L."/>
            <person name="Patti C."/>
            <person name="Phunkhang P."/>
            <person name="Pierre F."/>
            <person name="Priest M."/>
            <person name="Raghuraman S."/>
            <person name="Rege F."/>
            <person name="Reyes R."/>
            <person name="Rise C."/>
            <person name="Rogov P."/>
            <person name="Ross K."/>
            <person name="Ryan E."/>
            <person name="Settipalli S."/>
            <person name="Shea T."/>
            <person name="Sherpa N."/>
            <person name="Shi L."/>
            <person name="Shih D."/>
            <person name="Sparrow T."/>
            <person name="Spaulding J."/>
            <person name="Stalker J."/>
            <person name="Stange-Thomann N."/>
            <person name="Stavropoulos S."/>
            <person name="Stone C."/>
            <person name="Strader C."/>
            <person name="Tesfaye S."/>
            <person name="Thomson T."/>
            <person name="Thoulutsang Y."/>
            <person name="Thoulutsang D."/>
            <person name="Topham K."/>
            <person name="Topping I."/>
            <person name="Tsamla T."/>
            <person name="Vassiliev H."/>
            <person name="Vo A."/>
            <person name="Wangchuk T."/>
            <person name="Wangdi T."/>
            <person name="Weiand M."/>
            <person name="Wilkinson J."/>
            <person name="Wilson A."/>
            <person name="Yadav S."/>
            <person name="Young G."/>
            <person name="Yu Q."/>
            <person name="Zembek L."/>
            <person name="Zhong D."/>
            <person name="Zimmer A."/>
            <person name="Zwirko Z."/>
            <person name="Jaffe D.B."/>
            <person name="Alvarez P."/>
            <person name="Brockman W."/>
            <person name="Butler J."/>
            <person name="Chin C."/>
            <person name="Gnerre S."/>
            <person name="Grabherr M."/>
            <person name="Kleber M."/>
            <person name="Mauceli E."/>
            <person name="MacCallum I."/>
        </authorList>
    </citation>
    <scope>NUCLEOTIDE SEQUENCE [LARGE SCALE GENOMIC DNA]</scope>
    <source>
        <strain evidence="3">Tucson 14030-0811.24</strain>
    </source>
</reference>
<dbReference type="SMART" id="SM00697">
    <property type="entry name" value="DM8"/>
    <property type="match status" value="1"/>
</dbReference>
<dbReference type="AlphaFoldDB" id="A0A0Q9WTS0"/>
<dbReference type="InterPro" id="IPR010512">
    <property type="entry name" value="DUF1091"/>
</dbReference>
<keyword evidence="1" id="KW-0812">Transmembrane</keyword>
<keyword evidence="3" id="KW-1185">Reference proteome</keyword>
<dbReference type="PANTHER" id="PTHR20898">
    <property type="entry name" value="DAEDALUS ON 3-RELATED-RELATED"/>
    <property type="match status" value="1"/>
</dbReference>